<sequence>MPEDIKVPLILGGPFLSIAHAKIDVFKRKITLRVREDKVIFKSIKPTSSLIKRVYILSLRERMELDLEARLMGETLVLKKLMDPLYVDYIELNDLNEPLELKRYQVDDLMSTIEEGEVIEDVKARNDNKMVSKIFGYPSDYDQGEKIRIDSAHNLKFSCMKGFKFMHANLFPNLTINVMSKKFYNSIMKDKIEFRGRNELGNWTNVPIFIGNFCVLTDFTVVEDMDPYLDEEMAEVVVGKPFCEVLCVETRRFDGIITIHDKDKSVTYQMVRLIPKFKHHTNEQYNKIPPLLRVIEQDKMNWISHSYQKLKRFYKGVLNLGSDFIRDPSMEERLARGHVSVHEME</sequence>
<evidence type="ECO:0000313" key="2">
    <source>
        <dbReference type="Proteomes" id="UP001151760"/>
    </source>
</evidence>
<name>A0ABQ5I8A0_9ASTR</name>
<comment type="caution">
    <text evidence="1">The sequence shown here is derived from an EMBL/GenBank/DDBJ whole genome shotgun (WGS) entry which is preliminary data.</text>
</comment>
<evidence type="ECO:0008006" key="3">
    <source>
        <dbReference type="Google" id="ProtNLM"/>
    </source>
</evidence>
<organism evidence="1 2">
    <name type="scientific">Tanacetum coccineum</name>
    <dbReference type="NCBI Taxonomy" id="301880"/>
    <lineage>
        <taxon>Eukaryota</taxon>
        <taxon>Viridiplantae</taxon>
        <taxon>Streptophyta</taxon>
        <taxon>Embryophyta</taxon>
        <taxon>Tracheophyta</taxon>
        <taxon>Spermatophyta</taxon>
        <taxon>Magnoliopsida</taxon>
        <taxon>eudicotyledons</taxon>
        <taxon>Gunneridae</taxon>
        <taxon>Pentapetalae</taxon>
        <taxon>asterids</taxon>
        <taxon>campanulids</taxon>
        <taxon>Asterales</taxon>
        <taxon>Asteraceae</taxon>
        <taxon>Asteroideae</taxon>
        <taxon>Anthemideae</taxon>
        <taxon>Anthemidinae</taxon>
        <taxon>Tanacetum</taxon>
    </lineage>
</organism>
<gene>
    <name evidence="1" type="ORF">Tco_1091045</name>
</gene>
<accession>A0ABQ5I8A0</accession>
<proteinExistence type="predicted"/>
<protein>
    <recommendedName>
        <fullName evidence="3">Homeodomain-like protein</fullName>
    </recommendedName>
</protein>
<dbReference type="EMBL" id="BQNB010020398">
    <property type="protein sequence ID" value="GJT95527.1"/>
    <property type="molecule type" value="Genomic_DNA"/>
</dbReference>
<keyword evidence="2" id="KW-1185">Reference proteome</keyword>
<dbReference type="Proteomes" id="UP001151760">
    <property type="component" value="Unassembled WGS sequence"/>
</dbReference>
<reference evidence="1" key="2">
    <citation type="submission" date="2022-01" db="EMBL/GenBank/DDBJ databases">
        <authorList>
            <person name="Yamashiro T."/>
            <person name="Shiraishi A."/>
            <person name="Satake H."/>
            <person name="Nakayama K."/>
        </authorList>
    </citation>
    <scope>NUCLEOTIDE SEQUENCE</scope>
</reference>
<evidence type="ECO:0000313" key="1">
    <source>
        <dbReference type="EMBL" id="GJT95527.1"/>
    </source>
</evidence>
<reference evidence="1" key="1">
    <citation type="journal article" date="2022" name="Int. J. Mol. Sci.">
        <title>Draft Genome of Tanacetum Coccineum: Genomic Comparison of Closely Related Tanacetum-Family Plants.</title>
        <authorList>
            <person name="Yamashiro T."/>
            <person name="Shiraishi A."/>
            <person name="Nakayama K."/>
            <person name="Satake H."/>
        </authorList>
    </citation>
    <scope>NUCLEOTIDE SEQUENCE</scope>
</reference>